<dbReference type="Pfam" id="PF10145">
    <property type="entry name" value="PhageMin_Tail"/>
    <property type="match status" value="1"/>
</dbReference>
<keyword evidence="2" id="KW-0472">Membrane</keyword>
<organism evidence="4 5">
    <name type="scientific">Shinella pollutisoli</name>
    <dbReference type="NCBI Taxonomy" id="2250594"/>
    <lineage>
        <taxon>Bacteria</taxon>
        <taxon>Pseudomonadati</taxon>
        <taxon>Pseudomonadota</taxon>
        <taxon>Alphaproteobacteria</taxon>
        <taxon>Hyphomicrobiales</taxon>
        <taxon>Rhizobiaceae</taxon>
        <taxon>Shinella</taxon>
    </lineage>
</organism>
<evidence type="ECO:0000256" key="1">
    <source>
        <dbReference type="ARBA" id="ARBA00022612"/>
    </source>
</evidence>
<accession>A0ABV7DIU3</accession>
<keyword evidence="2" id="KW-1133">Transmembrane helix</keyword>
<feature type="domain" description="Phage tail tape measure protein" evidence="3">
    <location>
        <begin position="110"/>
        <end position="312"/>
    </location>
</feature>
<dbReference type="PANTHER" id="PTHR37813">
    <property type="entry name" value="FELS-2 PROPHAGE PROTEIN"/>
    <property type="match status" value="1"/>
</dbReference>
<dbReference type="InterPro" id="IPR010090">
    <property type="entry name" value="Phage_tape_meas"/>
</dbReference>
<evidence type="ECO:0000256" key="2">
    <source>
        <dbReference type="SAM" id="Phobius"/>
    </source>
</evidence>
<name>A0ABV7DIU3_9HYPH</name>
<evidence type="ECO:0000313" key="4">
    <source>
        <dbReference type="EMBL" id="MFC3074183.1"/>
    </source>
</evidence>
<protein>
    <submittedName>
        <fullName evidence="4">Phage tail tape measure protein</fullName>
    </submittedName>
</protein>
<keyword evidence="5" id="KW-1185">Reference proteome</keyword>
<gene>
    <name evidence="4" type="ORF">ACFOHH_13815</name>
</gene>
<keyword evidence="1" id="KW-1188">Viral release from host cell</keyword>
<dbReference type="NCBIfam" id="TIGR01760">
    <property type="entry name" value="tape_meas_TP901"/>
    <property type="match status" value="1"/>
</dbReference>
<keyword evidence="2" id="KW-0812">Transmembrane</keyword>
<dbReference type="RefSeq" id="WP_257316896.1">
    <property type="nucleotide sequence ID" value="NZ_JANFDG010000023.1"/>
</dbReference>
<evidence type="ECO:0000313" key="5">
    <source>
        <dbReference type="Proteomes" id="UP001595377"/>
    </source>
</evidence>
<feature type="transmembrane region" description="Helical" evidence="2">
    <location>
        <begin position="502"/>
        <end position="532"/>
    </location>
</feature>
<dbReference type="EMBL" id="JBHRSP010000022">
    <property type="protein sequence ID" value="MFC3074183.1"/>
    <property type="molecule type" value="Genomic_DNA"/>
</dbReference>
<reference evidence="5" key="1">
    <citation type="journal article" date="2019" name="Int. J. Syst. Evol. Microbiol.">
        <title>The Global Catalogue of Microorganisms (GCM) 10K type strain sequencing project: providing services to taxonomists for standard genome sequencing and annotation.</title>
        <authorList>
            <consortium name="The Broad Institute Genomics Platform"/>
            <consortium name="The Broad Institute Genome Sequencing Center for Infectious Disease"/>
            <person name="Wu L."/>
            <person name="Ma J."/>
        </authorList>
    </citation>
    <scope>NUCLEOTIDE SEQUENCE [LARGE SCALE GENOMIC DNA]</scope>
    <source>
        <strain evidence="5">KCTC 52677</strain>
    </source>
</reference>
<proteinExistence type="predicted"/>
<comment type="caution">
    <text evidence="4">The sequence shown here is derived from an EMBL/GenBank/DDBJ whole genome shotgun (WGS) entry which is preliminary data.</text>
</comment>
<sequence length="850" mass="88043">MANHVSQLLVRLIDGVSGPARKAAGALLGIGQAANKIGGMQGRLQAAMAKNERALDAARGRMVDAVAAGYALQRALAAPIRAASEFESAMADVRKVVDFDTPQAFKDFQTSVLQMSKRLPLAAQDLTKIVAAAGQAGIAREELLRFTDMAAKVGVAFDITAEQTGEALAKVMTGLDLSVDQVGRLADAMNHLSNAQASSAADILDVVRRVGATSKQYGYSAVEVSAFASAMLSAGMESEVVATSFRNMGLALTRGASATKRQRQAFRALGLDATKVSKAMQRDAVGTTLEVLEAIGKLPKDLQASLSSDLFGNEARALGPLLTNLNLLKKSLGLVANETDYAGSATREYEARAATFANNLQLFRNRLNAVAVTIGNVLLPPLTAMMDKLGPIVDAVQRFAEAHPTLTANVIAATSALIGFRIALAGLRFAGLFVKGGALSLLAATFGRIAAAGSKMGGAVRATWALQAALAGGASYGGLAKAADALKAIARITPGLRLVGPAIGAIVAALGSLTVPIVAGIAAVAAVGFTIWKYWDRLSSIFRGVALAIGDQLAPAFEAARPVLEWLAPVGDAIAWAWEKAASALSAVGDWFGSIFSRELLSEDQKAALEGDARDITNRIINGLKVGHGLLLDAGVQMIQSLLGGMASKIGEAVTWAATIPQRIRAAFGKIDFKDAVSIEALVAAFKSANAQIFAAGADMIQSLWDGMVSKVEQLIAWVKTIPARIKAAITTDLSGAIRGLIPSWAGGGGGGGGDSQPAVDGKRASGGPVYPGRSYLVGEQGPEIITPSRSGYVHPNGSGGGGSFNQTVNINITGAQDDEAIIDKVKRAISDATREALRGVQADYGFKYT</sequence>
<dbReference type="Proteomes" id="UP001595377">
    <property type="component" value="Unassembled WGS sequence"/>
</dbReference>
<dbReference type="PANTHER" id="PTHR37813:SF1">
    <property type="entry name" value="FELS-2 PROPHAGE PROTEIN"/>
    <property type="match status" value="1"/>
</dbReference>
<evidence type="ECO:0000259" key="3">
    <source>
        <dbReference type="Pfam" id="PF10145"/>
    </source>
</evidence>